<feature type="region of interest" description="Disordered" evidence="3">
    <location>
        <begin position="1"/>
        <end position="59"/>
    </location>
</feature>
<feature type="region of interest" description="Disordered" evidence="3">
    <location>
        <begin position="657"/>
        <end position="702"/>
    </location>
</feature>
<protein>
    <recommendedName>
        <fullName evidence="4">HTH La-type RNA-binding domain-containing protein</fullName>
    </recommendedName>
</protein>
<keyword evidence="1 2" id="KW-0694">RNA-binding</keyword>
<dbReference type="AlphaFoldDB" id="A0A7I8IWH4"/>
<dbReference type="SMART" id="SM00684">
    <property type="entry name" value="DM15"/>
    <property type="match status" value="3"/>
</dbReference>
<dbReference type="PANTHER" id="PTHR22792:SF101">
    <property type="entry name" value="LA-RELATED PROTEIN 1A"/>
    <property type="match status" value="1"/>
</dbReference>
<reference evidence="5 6" key="1">
    <citation type="submission" date="2019-12" db="EMBL/GenBank/DDBJ databases">
        <authorList>
            <person name="Scholz U."/>
            <person name="Mascher M."/>
            <person name="Fiebig A."/>
        </authorList>
    </citation>
    <scope>NUCLEOTIDE SEQUENCE</scope>
</reference>
<dbReference type="SMART" id="SM00715">
    <property type="entry name" value="LA"/>
    <property type="match status" value="1"/>
</dbReference>
<evidence type="ECO:0000313" key="6">
    <source>
        <dbReference type="Proteomes" id="UP001189122"/>
    </source>
</evidence>
<dbReference type="PROSITE" id="PS50961">
    <property type="entry name" value="HTH_LA"/>
    <property type="match status" value="1"/>
</dbReference>
<dbReference type="InterPro" id="IPR036388">
    <property type="entry name" value="WH-like_DNA-bd_sf"/>
</dbReference>
<dbReference type="InterPro" id="IPR036390">
    <property type="entry name" value="WH_DNA-bd_sf"/>
</dbReference>
<dbReference type="EMBL" id="CACRZD030000006">
    <property type="protein sequence ID" value="CAA6661934.1"/>
    <property type="molecule type" value="Genomic_DNA"/>
</dbReference>
<sequence>MEGAVMGSESWPALKDATSKGHSDADTKLAPAAKASPTAAHVGSAPENVSPHSPTPMQVHTTVLSPRSCFASLVYSNIVNDFKLENVSLTNFSLPKSDVLGNNNLSKHHSRHHKIGSKHAAPPNSMPPFRVPLAYPQPLPPFFHPVVSGPHLPVPDYGCQPYPPPFPNVAPHMVNPGCEAPLQTFVPSNPPMVGNEANKSFPPPPRGDPGVWHNHGGGYNSQRPNAPESGRRFNQGWRHQRGLNPRDNISARPSVGRKAFARPVQPFFGPAPGYINGPVFPGRYSCPAPMYYAPFPSEAFRSPSYMPANPPHPGHHSLPSDALNLKNSIVTQIEYYFSDENLETDGFLLSLFDSEGWVPVSKIADFKRVRSMTTSIGFILDALQTSALIEVQGDKIRRRSDWSKWLSSSESQAPQSKHLASECLEKTAPVTLGSSEVCENDLCDKGEVRELVTINEDEANKEQLVKHISIADECKAYNGATGIQMRNLYLLQVKISKTWGSLNVFALEPSDSSDQSTFMLDEELEFDHGELQRNTASSLKRVSLELWMTHMWVILCYLWPELVTVIDDDEDDIDVTDHDMHKLIIVTQDTRIDNDCIVRESEPISSELATAINDGLYFYEQELKAKRSHSQRHTSGLEMKGGDSKSLTTCHASVNLKTNTSTVGNNGSESHRHANSRRWQMKGSNKGGQSSQKQRLFPGNFRNYGSGRNRLGIVSESPPSNSVGFFFGSTPPESHGPLSLKLNGSPRGILSASSPPVGSLPKSFPPFQHPSHQLLEENGFKQQKYLKFYKRCLNDRKKLGIGCSEEMNTLYRFWSFFLRDIFVHSMYEEFRRLALEDAEAKYNYGIECLFRFYSYGLEKQFNEDLYNDFEQLTLEFYHKGNLYGLEKYWAFHHYRKIRDDHKEPLKDPELDRLLREEYRSLDDFRAKEAADKPAVKD</sequence>
<dbReference type="CDD" id="cd07323">
    <property type="entry name" value="LAM"/>
    <property type="match status" value="1"/>
</dbReference>
<gene>
    <name evidence="5" type="ORF">SI7747_06008328</name>
</gene>
<dbReference type="Pfam" id="PF21071">
    <property type="entry name" value="LARP1_HEAT"/>
    <property type="match status" value="1"/>
</dbReference>
<dbReference type="Proteomes" id="UP001189122">
    <property type="component" value="Unassembled WGS sequence"/>
</dbReference>
<accession>A0A7I8IWH4</accession>
<dbReference type="PANTHER" id="PTHR22792">
    <property type="entry name" value="LUPUS LA PROTEIN-RELATED"/>
    <property type="match status" value="1"/>
</dbReference>
<feature type="compositionally biased region" description="Polar residues" evidence="3">
    <location>
        <begin position="657"/>
        <end position="668"/>
    </location>
</feature>
<feature type="compositionally biased region" description="Polar residues" evidence="3">
    <location>
        <begin position="50"/>
        <end position="59"/>
    </location>
</feature>
<evidence type="ECO:0000256" key="3">
    <source>
        <dbReference type="SAM" id="MobiDB-lite"/>
    </source>
</evidence>
<dbReference type="InterPro" id="IPR045180">
    <property type="entry name" value="La_dom_prot"/>
</dbReference>
<feature type="domain" description="HTH La-type RNA-binding" evidence="4">
    <location>
        <begin position="319"/>
        <end position="408"/>
    </location>
</feature>
<dbReference type="GO" id="GO:0048255">
    <property type="term" value="P:mRNA stabilization"/>
    <property type="evidence" value="ECO:0007669"/>
    <property type="project" value="InterPro"/>
</dbReference>
<dbReference type="EMBL" id="LR743593">
    <property type="protein sequence ID" value="CAA2622278.1"/>
    <property type="molecule type" value="Genomic_DNA"/>
</dbReference>
<evidence type="ECO:0000313" key="5">
    <source>
        <dbReference type="EMBL" id="CAA2622278.1"/>
    </source>
</evidence>
<feature type="region of interest" description="Disordered" evidence="3">
    <location>
        <begin position="204"/>
        <end position="231"/>
    </location>
</feature>
<keyword evidence="6" id="KW-1185">Reference proteome</keyword>
<dbReference type="Gene3D" id="1.10.10.10">
    <property type="entry name" value="Winged helix-like DNA-binding domain superfamily/Winged helix DNA-binding domain"/>
    <property type="match status" value="1"/>
</dbReference>
<dbReference type="InterPro" id="IPR006630">
    <property type="entry name" value="La_HTH"/>
</dbReference>
<evidence type="ECO:0000256" key="2">
    <source>
        <dbReference type="PROSITE-ProRule" id="PRU00332"/>
    </source>
</evidence>
<evidence type="ECO:0000259" key="4">
    <source>
        <dbReference type="PROSITE" id="PS50961"/>
    </source>
</evidence>
<organism evidence="5">
    <name type="scientific">Spirodela intermedia</name>
    <name type="common">Intermediate duckweed</name>
    <dbReference type="NCBI Taxonomy" id="51605"/>
    <lineage>
        <taxon>Eukaryota</taxon>
        <taxon>Viridiplantae</taxon>
        <taxon>Streptophyta</taxon>
        <taxon>Embryophyta</taxon>
        <taxon>Tracheophyta</taxon>
        <taxon>Spermatophyta</taxon>
        <taxon>Magnoliopsida</taxon>
        <taxon>Liliopsida</taxon>
        <taxon>Araceae</taxon>
        <taxon>Lemnoideae</taxon>
        <taxon>Spirodela</taxon>
    </lineage>
</organism>
<dbReference type="GO" id="GO:0000339">
    <property type="term" value="F:RNA cap binding"/>
    <property type="evidence" value="ECO:0007669"/>
    <property type="project" value="InterPro"/>
</dbReference>
<evidence type="ECO:0000256" key="1">
    <source>
        <dbReference type="ARBA" id="ARBA00022884"/>
    </source>
</evidence>
<feature type="compositionally biased region" description="Basic and acidic residues" evidence="3">
    <location>
        <begin position="17"/>
        <end position="27"/>
    </location>
</feature>
<dbReference type="InterPro" id="IPR006607">
    <property type="entry name" value="DM15"/>
</dbReference>
<dbReference type="SUPFAM" id="SSF46785">
    <property type="entry name" value="Winged helix' DNA-binding domain"/>
    <property type="match status" value="1"/>
</dbReference>
<feature type="compositionally biased region" description="Low complexity" evidence="3">
    <location>
        <begin position="28"/>
        <end position="40"/>
    </location>
</feature>
<name>A0A7I8IWH4_SPIIN</name>
<proteinExistence type="predicted"/>
<dbReference type="Pfam" id="PF05383">
    <property type="entry name" value="La"/>
    <property type="match status" value="1"/>
</dbReference>